<reference evidence="1 2" key="1">
    <citation type="submission" date="2014-09" db="EMBL/GenBank/DDBJ databases">
        <title>Vibrio maritimus JCM 19235. (C45) whole genome shotgun sequence.</title>
        <authorList>
            <person name="Sawabe T."/>
            <person name="Meirelles P."/>
            <person name="Nakanishi M."/>
            <person name="Sayaka M."/>
            <person name="Hattori M."/>
            <person name="Ohkuma M."/>
        </authorList>
    </citation>
    <scope>NUCLEOTIDE SEQUENCE [LARGE SCALE GENOMIC DNA]</scope>
    <source>
        <strain evidence="2">JCM19235</strain>
    </source>
</reference>
<evidence type="ECO:0000313" key="2">
    <source>
        <dbReference type="Proteomes" id="UP000029228"/>
    </source>
</evidence>
<dbReference type="SUPFAM" id="SSF52540">
    <property type="entry name" value="P-loop containing nucleoside triphosphate hydrolases"/>
    <property type="match status" value="1"/>
</dbReference>
<keyword evidence="1" id="KW-0472">Membrane</keyword>
<dbReference type="AlphaFoldDB" id="A0A090S1Q4"/>
<evidence type="ECO:0000313" key="1">
    <source>
        <dbReference type="EMBL" id="GAL20748.1"/>
    </source>
</evidence>
<organism evidence="1 2">
    <name type="scientific">Vibrio maritimus</name>
    <dbReference type="NCBI Taxonomy" id="990268"/>
    <lineage>
        <taxon>Bacteria</taxon>
        <taxon>Pseudomonadati</taxon>
        <taxon>Pseudomonadota</taxon>
        <taxon>Gammaproteobacteria</taxon>
        <taxon>Vibrionales</taxon>
        <taxon>Vibrionaceae</taxon>
        <taxon>Vibrio</taxon>
    </lineage>
</organism>
<dbReference type="EMBL" id="BBMR01000006">
    <property type="protein sequence ID" value="GAL20748.1"/>
    <property type="molecule type" value="Genomic_DNA"/>
</dbReference>
<comment type="caution">
    <text evidence="1">The sequence shown here is derived from an EMBL/GenBank/DDBJ whole genome shotgun (WGS) entry which is preliminary data.</text>
</comment>
<keyword evidence="2" id="KW-1185">Reference proteome</keyword>
<dbReference type="STRING" id="990268.JCM19235_3750"/>
<name>A0A090S1Q4_9VIBR</name>
<dbReference type="Gene3D" id="3.40.50.300">
    <property type="entry name" value="P-loop containing nucleotide triphosphate hydrolases"/>
    <property type="match status" value="1"/>
</dbReference>
<sequence length="68" mass="7638">MDNRSELHIKTQLKQLKESETLLLITHKTTMLDVVDRVIVMEKGAIIADGPKVQVLNDLRQGKVRAAS</sequence>
<dbReference type="InterPro" id="IPR027417">
    <property type="entry name" value="P-loop_NTPase"/>
</dbReference>
<protein>
    <submittedName>
        <fullName evidence="1">ABC transporter transmembrane region:ABC transporter:peptidase C39 bacteriocin processing</fullName>
    </submittedName>
</protein>
<accession>A0A090S1Q4</accession>
<proteinExistence type="predicted"/>
<reference evidence="1 2" key="2">
    <citation type="submission" date="2014-09" db="EMBL/GenBank/DDBJ databases">
        <authorList>
            <consortium name="NBRP consortium"/>
            <person name="Sawabe T."/>
            <person name="Meirelles P."/>
            <person name="Nakanishi M."/>
            <person name="Sayaka M."/>
            <person name="Hattori M."/>
            <person name="Ohkuma M."/>
        </authorList>
    </citation>
    <scope>NUCLEOTIDE SEQUENCE [LARGE SCALE GENOMIC DNA]</scope>
    <source>
        <strain evidence="2">JCM19235</strain>
    </source>
</reference>
<dbReference type="Proteomes" id="UP000029228">
    <property type="component" value="Unassembled WGS sequence"/>
</dbReference>
<gene>
    <name evidence="1" type="ORF">JCM19235_3750</name>
</gene>
<keyword evidence="1" id="KW-0812">Transmembrane</keyword>